<evidence type="ECO:0000259" key="2">
    <source>
        <dbReference type="Pfam" id="PF00892"/>
    </source>
</evidence>
<feature type="transmembrane region" description="Helical" evidence="1">
    <location>
        <begin position="155"/>
        <end position="174"/>
    </location>
</feature>
<dbReference type="GO" id="GO:0016020">
    <property type="term" value="C:membrane"/>
    <property type="evidence" value="ECO:0007669"/>
    <property type="project" value="InterPro"/>
</dbReference>
<evidence type="ECO:0000313" key="4">
    <source>
        <dbReference type="Proteomes" id="UP000177941"/>
    </source>
</evidence>
<reference evidence="3 4" key="1">
    <citation type="journal article" date="2016" name="Nat. Commun.">
        <title>Thousands of microbial genomes shed light on interconnected biogeochemical processes in an aquifer system.</title>
        <authorList>
            <person name="Anantharaman K."/>
            <person name="Brown C.T."/>
            <person name="Hug L.A."/>
            <person name="Sharon I."/>
            <person name="Castelle C.J."/>
            <person name="Probst A.J."/>
            <person name="Thomas B.C."/>
            <person name="Singh A."/>
            <person name="Wilkins M.J."/>
            <person name="Karaoz U."/>
            <person name="Brodie E.L."/>
            <person name="Williams K.H."/>
            <person name="Hubbard S.S."/>
            <person name="Banfield J.F."/>
        </authorList>
    </citation>
    <scope>NUCLEOTIDE SEQUENCE [LARGE SCALE GENOMIC DNA]</scope>
</reference>
<organism evidence="3 4">
    <name type="scientific">Candidatus Andersenbacteria bacterium RIFCSPHIGHO2_12_FULL_45_11b</name>
    <dbReference type="NCBI Taxonomy" id="1797282"/>
    <lineage>
        <taxon>Bacteria</taxon>
        <taxon>Candidatus Anderseniibacteriota</taxon>
    </lineage>
</organism>
<feature type="transmembrane region" description="Helical" evidence="1">
    <location>
        <begin position="63"/>
        <end position="82"/>
    </location>
</feature>
<dbReference type="Pfam" id="PF00892">
    <property type="entry name" value="EamA"/>
    <property type="match status" value="1"/>
</dbReference>
<dbReference type="InterPro" id="IPR037185">
    <property type="entry name" value="EmrE-like"/>
</dbReference>
<evidence type="ECO:0000256" key="1">
    <source>
        <dbReference type="SAM" id="Phobius"/>
    </source>
</evidence>
<dbReference type="SUPFAM" id="SSF103481">
    <property type="entry name" value="Multidrug resistance efflux transporter EmrE"/>
    <property type="match status" value="1"/>
</dbReference>
<gene>
    <name evidence="3" type="ORF">A3E36_03065</name>
</gene>
<sequence>MTWVLLAILAHVGNGVVFIVDKSLLQTKTAIGKPIAYALYSAAFAGLAIALVPWAHILITPFLLQWAFIAGAVHIGALYLFFTAMRAGEPSRVVPIAGSAVPLFTILFAVTFLGEQFAVKEGFGIAALLAGGMLLAGFSFPRMRESTHGSRIKSGMTMLFPVLAGLLFAAYFAITKYIYSYAEGQFLGIFIVTRVVEAVIAGAGILVFIRPFSLHREKAGKRVSSRSRNPLSRSLPIQGERKTWATSLVFLCNKSLAAGAFLLQTYAISLGSVSVVNALQGVQYAFVLVLALIVSLFFPKIFKEEVGTGPVMQKIAGIVLVSFGVALLV</sequence>
<dbReference type="AlphaFoldDB" id="A0A1G1XBS9"/>
<accession>A0A1G1XBS9</accession>
<comment type="caution">
    <text evidence="3">The sequence shown here is derived from an EMBL/GenBank/DDBJ whole genome shotgun (WGS) entry which is preliminary data.</text>
</comment>
<keyword evidence="1" id="KW-1133">Transmembrane helix</keyword>
<dbReference type="Proteomes" id="UP000177941">
    <property type="component" value="Unassembled WGS sequence"/>
</dbReference>
<feature type="domain" description="EamA" evidence="2">
    <location>
        <begin position="2"/>
        <end position="135"/>
    </location>
</feature>
<feature type="transmembrane region" description="Helical" evidence="1">
    <location>
        <begin position="248"/>
        <end position="269"/>
    </location>
</feature>
<dbReference type="InterPro" id="IPR000620">
    <property type="entry name" value="EamA_dom"/>
</dbReference>
<feature type="transmembrane region" description="Helical" evidence="1">
    <location>
        <begin position="37"/>
        <end position="57"/>
    </location>
</feature>
<feature type="transmembrane region" description="Helical" evidence="1">
    <location>
        <begin position="94"/>
        <end position="113"/>
    </location>
</feature>
<evidence type="ECO:0000313" key="3">
    <source>
        <dbReference type="EMBL" id="OGY37382.1"/>
    </source>
</evidence>
<keyword evidence="1" id="KW-0812">Transmembrane</keyword>
<proteinExistence type="predicted"/>
<feature type="transmembrane region" description="Helical" evidence="1">
    <location>
        <begin position="186"/>
        <end position="209"/>
    </location>
</feature>
<keyword evidence="1" id="KW-0472">Membrane</keyword>
<feature type="transmembrane region" description="Helical" evidence="1">
    <location>
        <begin position="281"/>
        <end position="299"/>
    </location>
</feature>
<feature type="transmembrane region" description="Helical" evidence="1">
    <location>
        <begin position="311"/>
        <end position="328"/>
    </location>
</feature>
<feature type="transmembrane region" description="Helical" evidence="1">
    <location>
        <begin position="125"/>
        <end position="143"/>
    </location>
</feature>
<dbReference type="EMBL" id="MHHS01000008">
    <property type="protein sequence ID" value="OGY37382.1"/>
    <property type="molecule type" value="Genomic_DNA"/>
</dbReference>
<protein>
    <recommendedName>
        <fullName evidence="2">EamA domain-containing protein</fullName>
    </recommendedName>
</protein>
<name>A0A1G1XBS9_9BACT</name>